<feature type="domain" description="Tyrosine specific protein phosphatases" evidence="3">
    <location>
        <begin position="159"/>
        <end position="223"/>
    </location>
</feature>
<dbReference type="InterPro" id="IPR000340">
    <property type="entry name" value="Dual-sp_phosphatase_cat-dom"/>
</dbReference>
<feature type="region of interest" description="Disordered" evidence="2">
    <location>
        <begin position="1"/>
        <end position="25"/>
    </location>
</feature>
<evidence type="ECO:0000256" key="1">
    <source>
        <dbReference type="ARBA" id="ARBA00009649"/>
    </source>
</evidence>
<dbReference type="GO" id="GO:0140096">
    <property type="term" value="F:catalytic activity, acting on a protein"/>
    <property type="evidence" value="ECO:0007669"/>
    <property type="project" value="UniProtKB-ARBA"/>
</dbReference>
<sequence>MITASQLRGATPVGGYSWRPPSPPHIHVPQAPEDQALVLPAYNGMNYDAEEREILKIITRNHNVVVGVKDWKYEMRRNAQAIQPFFYLGPSSATRDLDFLRREGITMLLVIRNTMTAAASLLSGDRVARELGIQAAAVDVAGNQELIAAFPRACKIINDHLISQFRQGIANGTVHAGSVTTPGKVLIFCESGNERSAAVAAAYLMNMFGLDLIAAIQYVQSQRFCVAFDDGLKNLLLNYEELLSAQRCVSAATTTRQVTSIPNQPKPKRRRGDDSDDEMNMSFDSADDERFAGRGAFVPFQDTEPS</sequence>
<proteinExistence type="inferred from homology"/>
<dbReference type="PANTHER" id="PTHR46588:SF1">
    <property type="entry name" value="SERINE_THREONINE_TYROSINE-INTERACTING PROTEIN"/>
    <property type="match status" value="1"/>
</dbReference>
<protein>
    <submittedName>
        <fullName evidence="4">Phosphatases II</fullName>
    </submittedName>
</protein>
<evidence type="ECO:0000313" key="5">
    <source>
        <dbReference type="Proteomes" id="UP000235786"/>
    </source>
</evidence>
<keyword evidence="5" id="KW-1185">Reference proteome</keyword>
<evidence type="ECO:0000313" key="4">
    <source>
        <dbReference type="EMBL" id="PMD47562.1"/>
    </source>
</evidence>
<evidence type="ECO:0000256" key="2">
    <source>
        <dbReference type="SAM" id="MobiDB-lite"/>
    </source>
</evidence>
<dbReference type="PROSITE" id="PS50056">
    <property type="entry name" value="TYR_PHOSPHATASE_2"/>
    <property type="match status" value="1"/>
</dbReference>
<dbReference type="SMART" id="SM00195">
    <property type="entry name" value="DSPc"/>
    <property type="match status" value="1"/>
</dbReference>
<reference evidence="4 5" key="1">
    <citation type="submission" date="2016-04" db="EMBL/GenBank/DDBJ databases">
        <title>A degradative enzymes factory behind the ericoid mycorrhizal symbiosis.</title>
        <authorList>
            <consortium name="DOE Joint Genome Institute"/>
            <person name="Martino E."/>
            <person name="Morin E."/>
            <person name="Grelet G."/>
            <person name="Kuo A."/>
            <person name="Kohler A."/>
            <person name="Daghino S."/>
            <person name="Barry K."/>
            <person name="Choi C."/>
            <person name="Cichocki N."/>
            <person name="Clum A."/>
            <person name="Copeland A."/>
            <person name="Hainaut M."/>
            <person name="Haridas S."/>
            <person name="Labutti K."/>
            <person name="Lindquist E."/>
            <person name="Lipzen A."/>
            <person name="Khouja H.-R."/>
            <person name="Murat C."/>
            <person name="Ohm R."/>
            <person name="Olson A."/>
            <person name="Spatafora J."/>
            <person name="Veneault-Fourrey C."/>
            <person name="Henrissat B."/>
            <person name="Grigoriev I."/>
            <person name="Martin F."/>
            <person name="Perotto S."/>
        </authorList>
    </citation>
    <scope>NUCLEOTIDE SEQUENCE [LARGE SCALE GENOMIC DNA]</scope>
    <source>
        <strain evidence="4 5">F</strain>
    </source>
</reference>
<organism evidence="4 5">
    <name type="scientific">Hyaloscypha variabilis (strain UAMH 11265 / GT02V1 / F)</name>
    <name type="common">Meliniomyces variabilis</name>
    <dbReference type="NCBI Taxonomy" id="1149755"/>
    <lineage>
        <taxon>Eukaryota</taxon>
        <taxon>Fungi</taxon>
        <taxon>Dikarya</taxon>
        <taxon>Ascomycota</taxon>
        <taxon>Pezizomycotina</taxon>
        <taxon>Leotiomycetes</taxon>
        <taxon>Helotiales</taxon>
        <taxon>Hyaloscyphaceae</taxon>
        <taxon>Hyaloscypha</taxon>
        <taxon>Hyaloscypha variabilis</taxon>
    </lineage>
</organism>
<dbReference type="GO" id="GO:0062026">
    <property type="term" value="P:negative regulation of SCF-dependent proteasomal ubiquitin-dependent catabolic process"/>
    <property type="evidence" value="ECO:0007669"/>
    <property type="project" value="TreeGrafter"/>
</dbReference>
<dbReference type="AlphaFoldDB" id="A0A2J6S9X1"/>
<feature type="region of interest" description="Disordered" evidence="2">
    <location>
        <begin position="254"/>
        <end position="306"/>
    </location>
</feature>
<dbReference type="Gene3D" id="3.90.190.10">
    <property type="entry name" value="Protein tyrosine phosphatase superfamily"/>
    <property type="match status" value="1"/>
</dbReference>
<evidence type="ECO:0000259" key="3">
    <source>
        <dbReference type="PROSITE" id="PS50056"/>
    </source>
</evidence>
<dbReference type="InterPro" id="IPR052449">
    <property type="entry name" value="STYX-Interacting_Phosphatase"/>
</dbReference>
<dbReference type="GO" id="GO:0070372">
    <property type="term" value="P:regulation of ERK1 and ERK2 cascade"/>
    <property type="evidence" value="ECO:0007669"/>
    <property type="project" value="TreeGrafter"/>
</dbReference>
<accession>A0A2J6S9X1</accession>
<dbReference type="Pfam" id="PF00782">
    <property type="entry name" value="DSPc"/>
    <property type="match status" value="1"/>
</dbReference>
<dbReference type="InterPro" id="IPR000387">
    <property type="entry name" value="Tyr_Pase_dom"/>
</dbReference>
<dbReference type="PANTHER" id="PTHR46588">
    <property type="entry name" value="SERINE/THREONINE/TYROSINE-INTERACTING PROTEIN"/>
    <property type="match status" value="1"/>
</dbReference>
<dbReference type="InterPro" id="IPR029021">
    <property type="entry name" value="Prot-tyrosine_phosphatase-like"/>
</dbReference>
<dbReference type="SUPFAM" id="SSF52799">
    <property type="entry name" value="(Phosphotyrosine protein) phosphatases II"/>
    <property type="match status" value="1"/>
</dbReference>
<dbReference type="OrthoDB" id="10252009at2759"/>
<dbReference type="GO" id="GO:1990444">
    <property type="term" value="F:F-box domain binding"/>
    <property type="evidence" value="ECO:0007669"/>
    <property type="project" value="TreeGrafter"/>
</dbReference>
<dbReference type="GO" id="GO:0005737">
    <property type="term" value="C:cytoplasm"/>
    <property type="evidence" value="ECO:0007669"/>
    <property type="project" value="TreeGrafter"/>
</dbReference>
<dbReference type="STRING" id="1149755.A0A2J6S9X1"/>
<dbReference type="InterPro" id="IPR020422">
    <property type="entry name" value="TYR_PHOSPHATASE_DUAL_dom"/>
</dbReference>
<gene>
    <name evidence="4" type="ORF">L207DRAFT_415793</name>
</gene>
<name>A0A2J6S9X1_HYAVF</name>
<feature type="compositionally biased region" description="Polar residues" evidence="2">
    <location>
        <begin position="254"/>
        <end position="263"/>
    </location>
</feature>
<comment type="similarity">
    <text evidence="1">Belongs to the protein-tyrosine phosphatase family. Non-receptor class subfamily.</text>
</comment>
<dbReference type="EMBL" id="KZ613938">
    <property type="protein sequence ID" value="PMD47562.1"/>
    <property type="molecule type" value="Genomic_DNA"/>
</dbReference>
<dbReference type="Proteomes" id="UP000235786">
    <property type="component" value="Unassembled WGS sequence"/>
</dbReference>
<dbReference type="CDD" id="cd14498">
    <property type="entry name" value="DSP"/>
    <property type="match status" value="1"/>
</dbReference>
<dbReference type="GO" id="GO:0005654">
    <property type="term" value="C:nucleoplasm"/>
    <property type="evidence" value="ECO:0007669"/>
    <property type="project" value="TreeGrafter"/>
</dbReference>